<dbReference type="Proteomes" id="UP000214720">
    <property type="component" value="Unassembled WGS sequence"/>
</dbReference>
<evidence type="ECO:0000313" key="1">
    <source>
        <dbReference type="EMBL" id="OXC77453.1"/>
    </source>
</evidence>
<evidence type="ECO:0000313" key="2">
    <source>
        <dbReference type="Proteomes" id="UP000214720"/>
    </source>
</evidence>
<dbReference type="EMBL" id="MTHB01000106">
    <property type="protein sequence ID" value="OXC77453.1"/>
    <property type="molecule type" value="Genomic_DNA"/>
</dbReference>
<reference evidence="2" key="1">
    <citation type="submission" date="2017-01" db="EMBL/GenBank/DDBJ databases">
        <title>Genome Analysis of Deinococcus marmoris KOPRI26562.</title>
        <authorList>
            <person name="Kim J.H."/>
            <person name="Oh H.-M."/>
        </authorList>
    </citation>
    <scope>NUCLEOTIDE SEQUENCE [LARGE SCALE GENOMIC DNA]</scope>
    <source>
        <strain evidence="2">PAMC 26633</strain>
    </source>
</reference>
<accession>A0A226X264</accession>
<comment type="caution">
    <text evidence="1">The sequence shown here is derived from an EMBL/GenBank/DDBJ whole genome shotgun (WGS) entry which is preliminary data.</text>
</comment>
<dbReference type="AlphaFoldDB" id="A0A226X264"/>
<gene>
    <name evidence="1" type="ORF">BSU04_16760</name>
</gene>
<sequence>MRRMLGQIVASTANPPMRALDPTAWTAHQRDLTDHLDSEVRALSAKLGQLGLDPNVVGLLGKIIDASVTRQVVDLLDVAREGTGILAHGADTTLITADMLPAGEFGRRINVSDETVRQREKDGHLFSVLPAGRARGRLYPVFQLLPGVMGKPLDAVISRLGDVGGASIYQFLSSGSEALAGLSPLQALIQEPDVREESTTLMKLSDEQRLEAVLRAANGFLAELNA</sequence>
<organism evidence="1 2">
    <name type="scientific">Caballeronia sordidicola</name>
    <name type="common">Burkholderia sordidicola</name>
    <dbReference type="NCBI Taxonomy" id="196367"/>
    <lineage>
        <taxon>Bacteria</taxon>
        <taxon>Pseudomonadati</taxon>
        <taxon>Pseudomonadota</taxon>
        <taxon>Betaproteobacteria</taxon>
        <taxon>Burkholderiales</taxon>
        <taxon>Burkholderiaceae</taxon>
        <taxon>Caballeronia</taxon>
    </lineage>
</organism>
<proteinExistence type="predicted"/>
<protein>
    <submittedName>
        <fullName evidence="1">Uncharacterized protein</fullName>
    </submittedName>
</protein>
<name>A0A226X264_CABSO</name>